<protein>
    <recommendedName>
        <fullName evidence="1">Heterokaryon incompatibility domain-containing protein</fullName>
    </recommendedName>
</protein>
<dbReference type="PANTHER" id="PTHR24148">
    <property type="entry name" value="ANKYRIN REPEAT DOMAIN-CONTAINING PROTEIN 39 HOMOLOG-RELATED"/>
    <property type="match status" value="1"/>
</dbReference>
<feature type="domain" description="Heterokaryon incompatibility" evidence="1">
    <location>
        <begin position="52"/>
        <end position="159"/>
    </location>
</feature>
<proteinExistence type="predicted"/>
<dbReference type="eggNOG" id="ENOG502R9A2">
    <property type="taxonomic scope" value="Eukaryota"/>
</dbReference>
<dbReference type="Pfam" id="PF06985">
    <property type="entry name" value="HET"/>
    <property type="match status" value="1"/>
</dbReference>
<evidence type="ECO:0000259" key="1">
    <source>
        <dbReference type="Pfam" id="PF06985"/>
    </source>
</evidence>
<accession>M3A3C9</accession>
<dbReference type="InterPro" id="IPR052895">
    <property type="entry name" value="HetReg/Transcr_Mod"/>
</dbReference>
<name>M3A3C9_PSEFD</name>
<dbReference type="Proteomes" id="UP000016932">
    <property type="component" value="Unassembled WGS sequence"/>
</dbReference>
<dbReference type="InterPro" id="IPR010730">
    <property type="entry name" value="HET"/>
</dbReference>
<evidence type="ECO:0000313" key="2">
    <source>
        <dbReference type="EMBL" id="EME79146.1"/>
    </source>
</evidence>
<dbReference type="EMBL" id="KB446562">
    <property type="protein sequence ID" value="EME79146.1"/>
    <property type="molecule type" value="Genomic_DNA"/>
</dbReference>
<keyword evidence="3" id="KW-1185">Reference proteome</keyword>
<dbReference type="OrthoDB" id="3553147at2759"/>
<dbReference type="KEGG" id="pfj:MYCFIDRAFT_79731"/>
<dbReference type="RefSeq" id="XP_007929943.1">
    <property type="nucleotide sequence ID" value="XM_007931752.1"/>
</dbReference>
<dbReference type="HOGENOM" id="CLU_1278120_0_0_1"/>
<reference evidence="2 3" key="1">
    <citation type="journal article" date="2012" name="PLoS Pathog.">
        <title>Diverse lifestyles and strategies of plant pathogenesis encoded in the genomes of eighteen Dothideomycetes fungi.</title>
        <authorList>
            <person name="Ohm R.A."/>
            <person name="Feau N."/>
            <person name="Henrissat B."/>
            <person name="Schoch C.L."/>
            <person name="Horwitz B.A."/>
            <person name="Barry K.W."/>
            <person name="Condon B.J."/>
            <person name="Copeland A.C."/>
            <person name="Dhillon B."/>
            <person name="Glaser F."/>
            <person name="Hesse C.N."/>
            <person name="Kosti I."/>
            <person name="LaButti K."/>
            <person name="Lindquist E.A."/>
            <person name="Lucas S."/>
            <person name="Salamov A.A."/>
            <person name="Bradshaw R.E."/>
            <person name="Ciuffetti L."/>
            <person name="Hamelin R.C."/>
            <person name="Kema G.H.J."/>
            <person name="Lawrence C."/>
            <person name="Scott J.A."/>
            <person name="Spatafora J.W."/>
            <person name="Turgeon B.G."/>
            <person name="de Wit P.J.G.M."/>
            <person name="Zhong S."/>
            <person name="Goodwin S.B."/>
            <person name="Grigoriev I.V."/>
        </authorList>
    </citation>
    <scope>NUCLEOTIDE SEQUENCE [LARGE SCALE GENOMIC DNA]</scope>
    <source>
        <strain evidence="2 3">CIRAD86</strain>
    </source>
</reference>
<dbReference type="AlphaFoldDB" id="M3A3C9"/>
<gene>
    <name evidence="2" type="ORF">MYCFIDRAFT_79731</name>
</gene>
<evidence type="ECO:0000313" key="3">
    <source>
        <dbReference type="Proteomes" id="UP000016932"/>
    </source>
</evidence>
<dbReference type="PANTHER" id="PTHR24148:SF64">
    <property type="entry name" value="HETEROKARYON INCOMPATIBILITY DOMAIN-CONTAINING PROTEIN"/>
    <property type="match status" value="1"/>
</dbReference>
<dbReference type="GeneID" id="19341625"/>
<dbReference type="VEuPathDB" id="FungiDB:MYCFIDRAFT_79731"/>
<sequence length="216" mass="24745">MLFQYTYLTRSAIRLVRFHPLSTPSDIHLTLEHQENFSSSEAQYTVLSCPHSDGESKSLTLHGRTRMVPAPVWDALSAIQKHGDTQDQDRYWVNAVCVNPRDEDEKQYHVSQMEQIYASAQKVLAWSGQEDGHIENAGRKADPKRMDDIKLDEKDRDAVRQLLQRKFSQQDLALVRHAKHVELMCGKYRCDMGLVDHNLQANTPSNNSRRSSQAAL</sequence>
<organism evidence="2 3">
    <name type="scientific">Pseudocercospora fijiensis (strain CIRAD86)</name>
    <name type="common">Black leaf streak disease fungus</name>
    <name type="synonym">Mycosphaerella fijiensis</name>
    <dbReference type="NCBI Taxonomy" id="383855"/>
    <lineage>
        <taxon>Eukaryota</taxon>
        <taxon>Fungi</taxon>
        <taxon>Dikarya</taxon>
        <taxon>Ascomycota</taxon>
        <taxon>Pezizomycotina</taxon>
        <taxon>Dothideomycetes</taxon>
        <taxon>Dothideomycetidae</taxon>
        <taxon>Mycosphaerellales</taxon>
        <taxon>Mycosphaerellaceae</taxon>
        <taxon>Pseudocercospora</taxon>
    </lineage>
</organism>